<accession>D3W0E2</accession>
<protein>
    <submittedName>
        <fullName evidence="1">Putative phage structural protein</fullName>
    </submittedName>
</protein>
<dbReference type="KEGG" id="vg:24366512"/>
<dbReference type="OrthoDB" id="26519at10239"/>
<organism evidence="1 2">
    <name type="scientific">Lactococcus phage 1358</name>
    <dbReference type="NCBI Taxonomy" id="741942"/>
    <lineage>
        <taxon>Viruses</taxon>
        <taxon>Duplodnaviria</taxon>
        <taxon>Heunggongvirae</taxon>
        <taxon>Uroviricota</taxon>
        <taxon>Caudoviricetes</taxon>
        <taxon>Whiteheadvirus</taxon>
        <taxon>Whiteheadvirus wv1358</taxon>
    </lineage>
</organism>
<keyword evidence="2" id="KW-1185">Reference proteome</keyword>
<dbReference type="EMBL" id="GQ403788">
    <property type="protein sequence ID" value="ADD25708.1"/>
    <property type="molecule type" value="Genomic_DNA"/>
</dbReference>
<name>D3W0E2_9CAUD</name>
<dbReference type="GeneID" id="24366512"/>
<evidence type="ECO:0000313" key="2">
    <source>
        <dbReference type="Proteomes" id="UP000207683"/>
    </source>
</evidence>
<sequence length="150" mass="16603">MAADNEVKFEMNTKAVMSEINEAADRALIAVGEHMKGEIAEGKHGDTSNNVTGEYARSIDFSKPSGTGSERKIRIGSTLARAIPYEYGSGIHGEKGGRTTPWWYRNDKGVWIRTRGSRPSKRMRGAFRDERNEIKKIIAEEMKGLGGGKK</sequence>
<evidence type="ECO:0000313" key="1">
    <source>
        <dbReference type="EMBL" id="ADD25708.1"/>
    </source>
</evidence>
<dbReference type="Proteomes" id="UP000207683">
    <property type="component" value="Segment"/>
</dbReference>
<reference evidence="1 2" key="1">
    <citation type="journal article" date="2010" name="Appl. Environ. Microbiol.">
        <title>Genome organization and characterization of the virulent lactococcal phage 1358 and its similarities to Listeria phages.</title>
        <authorList>
            <person name="Dupuis M.E."/>
            <person name="Moineau S."/>
        </authorList>
    </citation>
    <scope>NUCLEOTIDE SEQUENCE [LARGE SCALE GENOMIC DNA]</scope>
</reference>
<dbReference type="RefSeq" id="YP_009140398.1">
    <property type="nucleotide sequence ID" value="NC_027120.1"/>
</dbReference>
<proteinExistence type="predicted"/>